<gene>
    <name evidence="6" type="ORF">VNI00_008718</name>
</gene>
<dbReference type="Gene3D" id="3.10.350.10">
    <property type="entry name" value="LysM domain"/>
    <property type="match status" value="6"/>
</dbReference>
<evidence type="ECO:0000256" key="3">
    <source>
        <dbReference type="SAM" id="MobiDB-lite"/>
    </source>
</evidence>
<feature type="domain" description="LysM" evidence="5">
    <location>
        <begin position="20"/>
        <end position="64"/>
    </location>
</feature>
<dbReference type="InterPro" id="IPR052210">
    <property type="entry name" value="LysM1-like"/>
</dbReference>
<feature type="domain" description="LysM" evidence="5">
    <location>
        <begin position="150"/>
        <end position="194"/>
    </location>
</feature>
<dbReference type="PANTHER" id="PTHR34997:SF1">
    <property type="entry name" value="PEPTIDOGLYCAN-BINDING LYSIN DOMAIN"/>
    <property type="match status" value="1"/>
</dbReference>
<dbReference type="PANTHER" id="PTHR34997">
    <property type="entry name" value="AM15"/>
    <property type="match status" value="1"/>
</dbReference>
<dbReference type="InterPro" id="IPR036779">
    <property type="entry name" value="LysM_dom_sf"/>
</dbReference>
<dbReference type="CDD" id="cd00118">
    <property type="entry name" value="LysM"/>
    <property type="match status" value="6"/>
</dbReference>
<dbReference type="AlphaFoldDB" id="A0AAW0CT78"/>
<dbReference type="PROSITE" id="PS51257">
    <property type="entry name" value="PROKAR_LIPOPROTEIN"/>
    <property type="match status" value="1"/>
</dbReference>
<evidence type="ECO:0000259" key="5">
    <source>
        <dbReference type="PROSITE" id="PS51782"/>
    </source>
</evidence>
<keyword evidence="1" id="KW-0147">Chitin-binding</keyword>
<feature type="compositionally biased region" description="Pro residues" evidence="3">
    <location>
        <begin position="132"/>
        <end position="144"/>
    </location>
</feature>
<accession>A0AAW0CT78</accession>
<feature type="domain" description="LysM" evidence="5">
    <location>
        <begin position="73"/>
        <end position="119"/>
    </location>
</feature>
<dbReference type="EMBL" id="JAYKXP010000030">
    <property type="protein sequence ID" value="KAK7042981.1"/>
    <property type="molecule type" value="Genomic_DNA"/>
</dbReference>
<reference evidence="6 7" key="1">
    <citation type="submission" date="2024-01" db="EMBL/GenBank/DDBJ databases">
        <title>A draft genome for a cacao thread blight-causing isolate of Paramarasmius palmivorus.</title>
        <authorList>
            <person name="Baruah I.K."/>
            <person name="Bukari Y."/>
            <person name="Amoako-Attah I."/>
            <person name="Meinhardt L.W."/>
            <person name="Bailey B.A."/>
            <person name="Cohen S.P."/>
        </authorList>
    </citation>
    <scope>NUCLEOTIDE SEQUENCE [LARGE SCALE GENOMIC DNA]</scope>
    <source>
        <strain evidence="6 7">GH-12</strain>
    </source>
</reference>
<proteinExistence type="predicted"/>
<dbReference type="SMART" id="SM00257">
    <property type="entry name" value="LysM"/>
    <property type="match status" value="6"/>
</dbReference>
<dbReference type="GO" id="GO:0008061">
    <property type="term" value="F:chitin binding"/>
    <property type="evidence" value="ECO:0007669"/>
    <property type="project" value="UniProtKB-KW"/>
</dbReference>
<dbReference type="Proteomes" id="UP001383192">
    <property type="component" value="Unassembled WGS sequence"/>
</dbReference>
<feature type="region of interest" description="Disordered" evidence="3">
    <location>
        <begin position="122"/>
        <end position="144"/>
    </location>
</feature>
<sequence length="387" mass="40197">MRNLLVPLAVAAYAAAACTKSYTVKSGDNCDAIAAAQGVSSYQITHLNGQNVCSLLQIDQVLCLADTTYDCQPVYVVKSGDFCFSIADSHGISIAQFLADNPQLDPDTCPVYPGLSVCVSSTTPGGSTTTNPPTPTTTDPPPPTSTACTKLSTIQPGDSCDAIAQRNSISIYNLQLINPPNTCSGLIAGQSICVDSPLVNCSAVYTVDGTEGGCWNIAEANNIPLSTLLELNPNVNSECTNIYPGEVLCISPRGSTPPPPTDQCSRTYTLVSGDTCTNIAAKNSITNMQLAQLNPSMNCNLLIPGDSVCSFSPVLNVCPNLVKVSVKDTCFDLAQNVSMSLDEWLSINPGINCDALLPGSVVCSAQGNATLPEVPSGTNPTAGMVPS</sequence>
<feature type="domain" description="LysM" evidence="5">
    <location>
        <begin position="203"/>
        <end position="250"/>
    </location>
</feature>
<keyword evidence="2" id="KW-0843">Virulence</keyword>
<name>A0AAW0CT78_9AGAR</name>
<evidence type="ECO:0000313" key="7">
    <source>
        <dbReference type="Proteomes" id="UP001383192"/>
    </source>
</evidence>
<organism evidence="6 7">
    <name type="scientific">Paramarasmius palmivorus</name>
    <dbReference type="NCBI Taxonomy" id="297713"/>
    <lineage>
        <taxon>Eukaryota</taxon>
        <taxon>Fungi</taxon>
        <taxon>Dikarya</taxon>
        <taxon>Basidiomycota</taxon>
        <taxon>Agaricomycotina</taxon>
        <taxon>Agaricomycetes</taxon>
        <taxon>Agaricomycetidae</taxon>
        <taxon>Agaricales</taxon>
        <taxon>Marasmiineae</taxon>
        <taxon>Marasmiaceae</taxon>
        <taxon>Paramarasmius</taxon>
    </lineage>
</organism>
<dbReference type="PROSITE" id="PS51782">
    <property type="entry name" value="LYSM"/>
    <property type="match status" value="6"/>
</dbReference>
<keyword evidence="4" id="KW-0732">Signal</keyword>
<feature type="signal peptide" evidence="4">
    <location>
        <begin position="1"/>
        <end position="16"/>
    </location>
</feature>
<protein>
    <recommendedName>
        <fullName evidence="5">LysM domain-containing protein</fullName>
    </recommendedName>
</protein>
<evidence type="ECO:0000313" key="6">
    <source>
        <dbReference type="EMBL" id="KAK7042981.1"/>
    </source>
</evidence>
<feature type="chain" id="PRO_5043922993" description="LysM domain-containing protein" evidence="4">
    <location>
        <begin position="17"/>
        <end position="387"/>
    </location>
</feature>
<evidence type="ECO:0000256" key="4">
    <source>
        <dbReference type="SAM" id="SignalP"/>
    </source>
</evidence>
<keyword evidence="7" id="KW-1185">Reference proteome</keyword>
<feature type="compositionally biased region" description="Low complexity" evidence="3">
    <location>
        <begin position="122"/>
        <end position="131"/>
    </location>
</feature>
<feature type="domain" description="LysM" evidence="5">
    <location>
        <begin position="266"/>
        <end position="310"/>
    </location>
</feature>
<evidence type="ECO:0000256" key="1">
    <source>
        <dbReference type="ARBA" id="ARBA00022669"/>
    </source>
</evidence>
<evidence type="ECO:0000256" key="2">
    <source>
        <dbReference type="ARBA" id="ARBA00023026"/>
    </source>
</evidence>
<dbReference type="Pfam" id="PF01476">
    <property type="entry name" value="LysM"/>
    <property type="match status" value="6"/>
</dbReference>
<dbReference type="InterPro" id="IPR018392">
    <property type="entry name" value="LysM"/>
</dbReference>
<comment type="caution">
    <text evidence="6">The sequence shown here is derived from an EMBL/GenBank/DDBJ whole genome shotgun (WGS) entry which is preliminary data.</text>
</comment>
<feature type="domain" description="LysM" evidence="5">
    <location>
        <begin position="320"/>
        <end position="364"/>
    </location>
</feature>
<dbReference type="SUPFAM" id="SSF54106">
    <property type="entry name" value="LysM domain"/>
    <property type="match status" value="5"/>
</dbReference>